<dbReference type="Proteomes" id="UP000284605">
    <property type="component" value="Unassembled WGS sequence"/>
</dbReference>
<accession>A0A418WFU1</accession>
<feature type="chain" id="PRO_5019263283" evidence="1">
    <location>
        <begin position="27"/>
        <end position="547"/>
    </location>
</feature>
<feature type="signal peptide" evidence="1">
    <location>
        <begin position="1"/>
        <end position="26"/>
    </location>
</feature>
<evidence type="ECO:0000313" key="2">
    <source>
        <dbReference type="EMBL" id="RJF88885.1"/>
    </source>
</evidence>
<proteinExistence type="predicted"/>
<sequence length="547" mass="59005">MVGMRGRMGRAVVGLAMLVGSTAARAETIELGDGFVLDFGGTATYSLGVRTEDRDSRLTDPNRSDSANANDGDFNFDQGALINNRAALVLEGGIHDDHIGAFVRGSGFYDDAYRNPNDNAPGNRVNKFGPADEFTDETQDYHWWRVRLLDAYAYGRFDLGDMPVDLRAGRQVVSWGESLFFPNIAGSQNPYDVTKLMVPGAEVKDYVLPTLQASARISPTPWLSFAAYYQFEFEKNELDGVGSYFSYSDIVGPGATFMDTLTPFPLMRQADVKPPDLGQWGVSAHVAVGDATDLGLYALVYHDKAPTVTFGTMLLPVAPPLPIFVAIPIDYRLTYVEDITLLGASFTTAVGNVTVAGELSYRDGAPVLVDVPTGLPTALPMASPGQLLQGNLSFVNVLPVTVLADSTRLLGEVTMVHVLDVDGVAPPVINGFLPPPAKVGIDDLTFARTSAALELQVEFGYTNVFDGWDMSVPVTYQGVIFGPSALPGSLGPLVGIGDHRLSLGVDFTYLNNLEIGLRYNFLFGEGDTRDRPLADRDYATLAVSYGF</sequence>
<reference evidence="2 3" key="1">
    <citation type="submission" date="2018-09" db="EMBL/GenBank/DDBJ databases">
        <authorList>
            <person name="Zhu H."/>
        </authorList>
    </citation>
    <scope>NUCLEOTIDE SEQUENCE [LARGE SCALE GENOMIC DNA]</scope>
    <source>
        <strain evidence="2 3">K1W22B-8</strain>
    </source>
</reference>
<comment type="caution">
    <text evidence="2">The sequence shown here is derived from an EMBL/GenBank/DDBJ whole genome shotgun (WGS) entry which is preliminary data.</text>
</comment>
<name>A0A418WFU1_9PROT</name>
<keyword evidence="3" id="KW-1185">Reference proteome</keyword>
<dbReference type="RefSeq" id="WP_119779853.1">
    <property type="nucleotide sequence ID" value="NZ_QYUK01000011.1"/>
</dbReference>
<dbReference type="OrthoDB" id="7232331at2"/>
<gene>
    <name evidence="2" type="ORF">D3874_19460</name>
</gene>
<dbReference type="AlphaFoldDB" id="A0A418WFU1"/>
<organism evidence="2 3">
    <name type="scientific">Oleomonas cavernae</name>
    <dbReference type="NCBI Taxonomy" id="2320859"/>
    <lineage>
        <taxon>Bacteria</taxon>
        <taxon>Pseudomonadati</taxon>
        <taxon>Pseudomonadota</taxon>
        <taxon>Alphaproteobacteria</taxon>
        <taxon>Acetobacterales</taxon>
        <taxon>Acetobacteraceae</taxon>
        <taxon>Oleomonas</taxon>
    </lineage>
</organism>
<evidence type="ECO:0000256" key="1">
    <source>
        <dbReference type="SAM" id="SignalP"/>
    </source>
</evidence>
<dbReference type="Pfam" id="PF06980">
    <property type="entry name" value="DUF1302"/>
    <property type="match status" value="1"/>
</dbReference>
<keyword evidence="1" id="KW-0732">Signal</keyword>
<protein>
    <submittedName>
        <fullName evidence="2">DUF1302 family protein</fullName>
    </submittedName>
</protein>
<dbReference type="InterPro" id="IPR010727">
    <property type="entry name" value="DUF1302"/>
</dbReference>
<evidence type="ECO:0000313" key="3">
    <source>
        <dbReference type="Proteomes" id="UP000284605"/>
    </source>
</evidence>
<dbReference type="EMBL" id="QYUK01000011">
    <property type="protein sequence ID" value="RJF88885.1"/>
    <property type="molecule type" value="Genomic_DNA"/>
</dbReference>